<dbReference type="Gene3D" id="2.40.50.140">
    <property type="entry name" value="Nucleic acid-binding proteins"/>
    <property type="match status" value="1"/>
</dbReference>
<evidence type="ECO:0000256" key="3">
    <source>
        <dbReference type="ARBA" id="ARBA00022989"/>
    </source>
</evidence>
<dbReference type="InterPro" id="IPR052165">
    <property type="entry name" value="Membrane_assoc_protease"/>
</dbReference>
<dbReference type="Pfam" id="PF01957">
    <property type="entry name" value="NfeD"/>
    <property type="match status" value="1"/>
</dbReference>
<evidence type="ECO:0000313" key="7">
    <source>
        <dbReference type="EMBL" id="KHE42132.1"/>
    </source>
</evidence>
<keyword evidence="3 5" id="KW-1133">Transmembrane helix</keyword>
<protein>
    <recommendedName>
        <fullName evidence="6">NfeD-like C-terminal domain-containing protein</fullName>
    </recommendedName>
</protein>
<evidence type="ECO:0000256" key="2">
    <source>
        <dbReference type="ARBA" id="ARBA00022692"/>
    </source>
</evidence>
<evidence type="ECO:0000259" key="6">
    <source>
        <dbReference type="Pfam" id="PF01957"/>
    </source>
</evidence>
<dbReference type="InterPro" id="IPR002810">
    <property type="entry name" value="NfeD-like_C"/>
</dbReference>
<feature type="domain" description="NfeD-like C-terminal" evidence="6">
    <location>
        <begin position="100"/>
        <end position="152"/>
    </location>
</feature>
<evidence type="ECO:0000256" key="4">
    <source>
        <dbReference type="ARBA" id="ARBA00023136"/>
    </source>
</evidence>
<feature type="transmembrane region" description="Helical" evidence="5">
    <location>
        <begin position="52"/>
        <end position="71"/>
    </location>
</feature>
<dbReference type="EMBL" id="JRGF01000006">
    <property type="protein sequence ID" value="KHE42132.1"/>
    <property type="molecule type" value="Genomic_DNA"/>
</dbReference>
<proteinExistence type="predicted"/>
<dbReference type="PANTHER" id="PTHR33507:SF3">
    <property type="entry name" value="INNER MEMBRANE PROTEIN YBBJ"/>
    <property type="match status" value="1"/>
</dbReference>
<sequence length="161" mass="17094">MALVIILIILGIFLLGVEVFLLPGITVAGIGALISCGFGIYEAFVKYGNAGGFIALAAVLVLSVIMLAMGLRAKTWKRLALHNNIDGASQPSPEKEHIAAGDRGTTVTRLAPGGKVMLNGKTYEAKSIDVYIDPHREVEVIGFDNFTVVVKPLSRSAEEEA</sequence>
<evidence type="ECO:0000313" key="8">
    <source>
        <dbReference type="Proteomes" id="UP000030889"/>
    </source>
</evidence>
<organism evidence="7 8">
    <name type="scientific">Alistipes inops</name>
    <dbReference type="NCBI Taxonomy" id="1501391"/>
    <lineage>
        <taxon>Bacteria</taxon>
        <taxon>Pseudomonadati</taxon>
        <taxon>Bacteroidota</taxon>
        <taxon>Bacteroidia</taxon>
        <taxon>Bacteroidales</taxon>
        <taxon>Rikenellaceae</taxon>
        <taxon>Alistipes</taxon>
    </lineage>
</organism>
<name>A0ABR4YJ74_9BACT</name>
<comment type="caution">
    <text evidence="7">The sequence shown here is derived from an EMBL/GenBank/DDBJ whole genome shotgun (WGS) entry which is preliminary data.</text>
</comment>
<feature type="transmembrane region" description="Helical" evidence="5">
    <location>
        <begin position="7"/>
        <end position="40"/>
    </location>
</feature>
<keyword evidence="8" id="KW-1185">Reference proteome</keyword>
<dbReference type="RefSeq" id="WP_022063520.1">
    <property type="nucleotide sequence ID" value="NZ_JRGF01000006.1"/>
</dbReference>
<comment type="subcellular location">
    <subcellularLocation>
        <location evidence="1">Membrane</location>
        <topology evidence="1">Multi-pass membrane protein</topology>
    </subcellularLocation>
</comment>
<gene>
    <name evidence="7" type="ORF">LG35_06165</name>
</gene>
<dbReference type="InterPro" id="IPR012340">
    <property type="entry name" value="NA-bd_OB-fold"/>
</dbReference>
<dbReference type="SUPFAM" id="SSF141322">
    <property type="entry name" value="NfeD domain-like"/>
    <property type="match status" value="1"/>
</dbReference>
<keyword evidence="4 5" id="KW-0472">Membrane</keyword>
<dbReference type="Proteomes" id="UP000030889">
    <property type="component" value="Unassembled WGS sequence"/>
</dbReference>
<evidence type="ECO:0000256" key="5">
    <source>
        <dbReference type="SAM" id="Phobius"/>
    </source>
</evidence>
<accession>A0ABR4YJ74</accession>
<evidence type="ECO:0000256" key="1">
    <source>
        <dbReference type="ARBA" id="ARBA00004141"/>
    </source>
</evidence>
<reference evidence="7 8" key="1">
    <citation type="submission" date="2014-09" db="EMBL/GenBank/DDBJ databases">
        <title>Alistipes sp. 627, sp. nov., a novel member of the family Rikenellaceae isolated from human faeces.</title>
        <authorList>
            <person name="Shkoporov A.N."/>
            <person name="Chaplin A.V."/>
            <person name="Motuzova O.V."/>
            <person name="Kafarskaia L.I."/>
            <person name="Khokhlova E.V."/>
            <person name="Efimov B.A."/>
        </authorList>
    </citation>
    <scope>NUCLEOTIDE SEQUENCE [LARGE SCALE GENOMIC DNA]</scope>
    <source>
        <strain evidence="7 8">627</strain>
    </source>
</reference>
<keyword evidence="2 5" id="KW-0812">Transmembrane</keyword>
<dbReference type="PANTHER" id="PTHR33507">
    <property type="entry name" value="INNER MEMBRANE PROTEIN YBBJ"/>
    <property type="match status" value="1"/>
</dbReference>